<protein>
    <recommendedName>
        <fullName evidence="4">Secreted protein</fullName>
    </recommendedName>
</protein>
<evidence type="ECO:0000256" key="1">
    <source>
        <dbReference type="SAM" id="MobiDB-lite"/>
    </source>
</evidence>
<feature type="compositionally biased region" description="Basic residues" evidence="1">
    <location>
        <begin position="54"/>
        <end position="63"/>
    </location>
</feature>
<proteinExistence type="predicted"/>
<sequence length="102" mass="10755">MRLTSTDGGLRRPVCVCVCVTAQRVTNIAAAASRTNATVVTTLQPPANPPTQRIRSHRRRRHGRDAPATSASDAPSVPTPATETETAVLNPPPPSRNPLAPT</sequence>
<dbReference type="EMBL" id="OW152841">
    <property type="protein sequence ID" value="CAH2062584.1"/>
    <property type="molecule type" value="Genomic_DNA"/>
</dbReference>
<feature type="compositionally biased region" description="Pro residues" evidence="1">
    <location>
        <begin position="90"/>
        <end position="102"/>
    </location>
</feature>
<dbReference type="Proteomes" id="UP000837857">
    <property type="component" value="Chromosome 29"/>
</dbReference>
<feature type="compositionally biased region" description="Low complexity" evidence="1">
    <location>
        <begin position="66"/>
        <end position="82"/>
    </location>
</feature>
<evidence type="ECO:0008006" key="4">
    <source>
        <dbReference type="Google" id="ProtNLM"/>
    </source>
</evidence>
<organism evidence="2 3">
    <name type="scientific">Iphiclides podalirius</name>
    <name type="common">scarce swallowtail</name>
    <dbReference type="NCBI Taxonomy" id="110791"/>
    <lineage>
        <taxon>Eukaryota</taxon>
        <taxon>Metazoa</taxon>
        <taxon>Ecdysozoa</taxon>
        <taxon>Arthropoda</taxon>
        <taxon>Hexapoda</taxon>
        <taxon>Insecta</taxon>
        <taxon>Pterygota</taxon>
        <taxon>Neoptera</taxon>
        <taxon>Endopterygota</taxon>
        <taxon>Lepidoptera</taxon>
        <taxon>Glossata</taxon>
        <taxon>Ditrysia</taxon>
        <taxon>Papilionoidea</taxon>
        <taxon>Papilionidae</taxon>
        <taxon>Papilioninae</taxon>
        <taxon>Iphiclides</taxon>
    </lineage>
</organism>
<gene>
    <name evidence="2" type="ORF">IPOD504_LOCUS12105</name>
</gene>
<reference evidence="2" key="1">
    <citation type="submission" date="2022-03" db="EMBL/GenBank/DDBJ databases">
        <authorList>
            <person name="Martin H S."/>
        </authorList>
    </citation>
    <scope>NUCLEOTIDE SEQUENCE</scope>
</reference>
<feature type="non-terminal residue" evidence="2">
    <location>
        <position position="102"/>
    </location>
</feature>
<feature type="region of interest" description="Disordered" evidence="1">
    <location>
        <begin position="40"/>
        <end position="102"/>
    </location>
</feature>
<evidence type="ECO:0000313" key="2">
    <source>
        <dbReference type="EMBL" id="CAH2062584.1"/>
    </source>
</evidence>
<keyword evidence="3" id="KW-1185">Reference proteome</keyword>
<accession>A0ABN8INW3</accession>
<evidence type="ECO:0000313" key="3">
    <source>
        <dbReference type="Proteomes" id="UP000837857"/>
    </source>
</evidence>
<name>A0ABN8INW3_9NEOP</name>